<sequence length="260" mass="29650">MVQLKFKNRETIYDDVFDPHSPTISQVQDSHSLELNDAVNHRRRDRNAESIKRLIAAQGNSSNALTFPDLYSKFSSKTASESIKNKWSMLYMLKVVSEDRKNHKVRYDSRISIGIFASTVSGRLSALFDSERNDNSKVSKDPEKIRDITYRKFVNLLKEENEMSEESMNPISLVSESESSGSYLSLRRLLACFAEAMVKMRLMALLADSCDCFVGCVILFLKMEKLGFGRGARRYFDEFFILVQPVKAEALLEGRIPSPC</sequence>
<comment type="caution">
    <text evidence="1">The sequence shown here is derived from an EMBL/GenBank/DDBJ whole genome shotgun (WGS) entry which is preliminary data.</text>
</comment>
<protein>
    <submittedName>
        <fullName evidence="1">Spindle pole body component 98</fullName>
    </submittedName>
</protein>
<gene>
    <name evidence="1" type="ORF">Acr_29g0000860</name>
</gene>
<evidence type="ECO:0000313" key="1">
    <source>
        <dbReference type="EMBL" id="GFZ20924.1"/>
    </source>
</evidence>
<evidence type="ECO:0000313" key="2">
    <source>
        <dbReference type="Proteomes" id="UP000585474"/>
    </source>
</evidence>
<organism evidence="1 2">
    <name type="scientific">Actinidia rufa</name>
    <dbReference type="NCBI Taxonomy" id="165716"/>
    <lineage>
        <taxon>Eukaryota</taxon>
        <taxon>Viridiplantae</taxon>
        <taxon>Streptophyta</taxon>
        <taxon>Embryophyta</taxon>
        <taxon>Tracheophyta</taxon>
        <taxon>Spermatophyta</taxon>
        <taxon>Magnoliopsida</taxon>
        <taxon>eudicotyledons</taxon>
        <taxon>Gunneridae</taxon>
        <taxon>Pentapetalae</taxon>
        <taxon>asterids</taxon>
        <taxon>Ericales</taxon>
        <taxon>Actinidiaceae</taxon>
        <taxon>Actinidia</taxon>
    </lineage>
</organism>
<dbReference type="OrthoDB" id="5860513at2759"/>
<dbReference type="AlphaFoldDB" id="A0A7J0HDY5"/>
<keyword evidence="2" id="KW-1185">Reference proteome</keyword>
<dbReference type="EMBL" id="BJWL01000029">
    <property type="protein sequence ID" value="GFZ20924.1"/>
    <property type="molecule type" value="Genomic_DNA"/>
</dbReference>
<accession>A0A7J0HDY5</accession>
<proteinExistence type="predicted"/>
<reference evidence="1 2" key="1">
    <citation type="submission" date="2019-07" db="EMBL/GenBank/DDBJ databases">
        <title>De Novo Assembly of kiwifruit Actinidia rufa.</title>
        <authorList>
            <person name="Sugita-Konishi S."/>
            <person name="Sato K."/>
            <person name="Mori E."/>
            <person name="Abe Y."/>
            <person name="Kisaki G."/>
            <person name="Hamano K."/>
            <person name="Suezawa K."/>
            <person name="Otani M."/>
            <person name="Fukuda T."/>
            <person name="Manabe T."/>
            <person name="Gomi K."/>
            <person name="Tabuchi M."/>
            <person name="Akimitsu K."/>
            <person name="Kataoka I."/>
        </authorList>
    </citation>
    <scope>NUCLEOTIDE SEQUENCE [LARGE SCALE GENOMIC DNA]</scope>
    <source>
        <strain evidence="2">cv. Fuchu</strain>
    </source>
</reference>
<dbReference type="Proteomes" id="UP000585474">
    <property type="component" value="Unassembled WGS sequence"/>
</dbReference>
<name>A0A7J0HDY5_9ERIC</name>